<dbReference type="Proteomes" id="UP000006177">
    <property type="component" value="Chromosome"/>
</dbReference>
<dbReference type="PATRIC" id="fig|1048260.3.peg.1792"/>
<name>J9ZCL3_LEPFM</name>
<proteinExistence type="predicted"/>
<dbReference type="EMBL" id="CP002919">
    <property type="protein sequence ID" value="AFS53876.1"/>
    <property type="molecule type" value="Genomic_DNA"/>
</dbReference>
<protein>
    <submittedName>
        <fullName evidence="1">Uncharacterized protein</fullName>
    </submittedName>
</protein>
<gene>
    <name evidence="1" type="ordered locus">LFML04_1674</name>
</gene>
<dbReference type="HOGENOM" id="CLU_1893615_0_0_0"/>
<evidence type="ECO:0000313" key="2">
    <source>
        <dbReference type="Proteomes" id="UP000006177"/>
    </source>
</evidence>
<evidence type="ECO:0000313" key="1">
    <source>
        <dbReference type="EMBL" id="AFS53876.1"/>
    </source>
</evidence>
<organism evidence="1 2">
    <name type="scientific">Leptospirillum ferriphilum (strain ML-04)</name>
    <dbReference type="NCBI Taxonomy" id="1048260"/>
    <lineage>
        <taxon>Bacteria</taxon>
        <taxon>Pseudomonadati</taxon>
        <taxon>Nitrospirota</taxon>
        <taxon>Nitrospiria</taxon>
        <taxon>Nitrospirales</taxon>
        <taxon>Nitrospiraceae</taxon>
        <taxon>Leptospirillum</taxon>
    </lineage>
</organism>
<dbReference type="KEGG" id="lfi:LFML04_1674"/>
<sequence length="134" mass="15046">MIRLDNLNVMITILRAGIEGDGESVPLATTVRNYLFHLGQEVDLLRQNLGKISFQEISEQITDDLARLAQEGQKMKTVGIEEGLRMTKGIAGLIMTNLNLDTEDARAGAEAIWEIVRQIEEDPNREILRRSEAK</sequence>
<accession>J9ZCL3</accession>
<dbReference type="AlphaFoldDB" id="J9ZCL3"/>
<reference evidence="1 2" key="1">
    <citation type="journal article" date="2011" name="J. Microbiol.">
        <title>Complete genome of Leptospirillum ferriphilum ML-04 provides insight into its physiology and environmental adaptation.</title>
        <authorList>
            <person name="Mi S."/>
            <person name="Song J."/>
            <person name="Lin J."/>
            <person name="Che Y."/>
            <person name="Zheng H."/>
            <person name="Lin J."/>
        </authorList>
    </citation>
    <scope>NUCLEOTIDE SEQUENCE [LARGE SCALE GENOMIC DNA]</scope>
    <source>
        <strain evidence="1 2">ML-04</strain>
    </source>
</reference>
<dbReference type="STRING" id="1048260.LFML04_1674"/>